<evidence type="ECO:0000313" key="1">
    <source>
        <dbReference type="EMBL" id="EWS75409.1"/>
    </source>
</evidence>
<dbReference type="KEGG" id="tet:TTHERM_000104938"/>
<dbReference type="GeneID" id="24437299"/>
<dbReference type="AlphaFoldDB" id="W7XKZ7"/>
<accession>W7XKZ7</accession>
<organism evidence="1 2">
    <name type="scientific">Tetrahymena thermophila (strain SB210)</name>
    <dbReference type="NCBI Taxonomy" id="312017"/>
    <lineage>
        <taxon>Eukaryota</taxon>
        <taxon>Sar</taxon>
        <taxon>Alveolata</taxon>
        <taxon>Ciliophora</taxon>
        <taxon>Intramacronucleata</taxon>
        <taxon>Oligohymenophorea</taxon>
        <taxon>Hymenostomatida</taxon>
        <taxon>Tetrahymenina</taxon>
        <taxon>Tetrahymenidae</taxon>
        <taxon>Tetrahymena</taxon>
    </lineage>
</organism>
<reference evidence="2" key="1">
    <citation type="journal article" date="2006" name="PLoS Biol.">
        <title>Macronuclear genome sequence of the ciliate Tetrahymena thermophila, a model eukaryote.</title>
        <authorList>
            <person name="Eisen J.A."/>
            <person name="Coyne R.S."/>
            <person name="Wu M."/>
            <person name="Wu D."/>
            <person name="Thiagarajan M."/>
            <person name="Wortman J.R."/>
            <person name="Badger J.H."/>
            <person name="Ren Q."/>
            <person name="Amedeo P."/>
            <person name="Jones K.M."/>
            <person name="Tallon L.J."/>
            <person name="Delcher A.L."/>
            <person name="Salzberg S.L."/>
            <person name="Silva J.C."/>
            <person name="Haas B.J."/>
            <person name="Majoros W.H."/>
            <person name="Farzad M."/>
            <person name="Carlton J.M."/>
            <person name="Smith R.K. Jr."/>
            <person name="Garg J."/>
            <person name="Pearlman R.E."/>
            <person name="Karrer K.M."/>
            <person name="Sun L."/>
            <person name="Manning G."/>
            <person name="Elde N.C."/>
            <person name="Turkewitz A.P."/>
            <person name="Asai D.J."/>
            <person name="Wilkes D.E."/>
            <person name="Wang Y."/>
            <person name="Cai H."/>
            <person name="Collins K."/>
            <person name="Stewart B.A."/>
            <person name="Lee S.R."/>
            <person name="Wilamowska K."/>
            <person name="Weinberg Z."/>
            <person name="Ruzzo W.L."/>
            <person name="Wloga D."/>
            <person name="Gaertig J."/>
            <person name="Frankel J."/>
            <person name="Tsao C.-C."/>
            <person name="Gorovsky M.A."/>
            <person name="Keeling P.J."/>
            <person name="Waller R.F."/>
            <person name="Patron N.J."/>
            <person name="Cherry J.M."/>
            <person name="Stover N.A."/>
            <person name="Krieger C.J."/>
            <person name="del Toro C."/>
            <person name="Ryder H.F."/>
            <person name="Williamson S.C."/>
            <person name="Barbeau R.A."/>
            <person name="Hamilton E.P."/>
            <person name="Orias E."/>
        </authorList>
    </citation>
    <scope>NUCLEOTIDE SEQUENCE [LARGE SCALE GENOMIC DNA]</scope>
    <source>
        <strain evidence="2">SB210</strain>
    </source>
</reference>
<evidence type="ECO:0000313" key="2">
    <source>
        <dbReference type="Proteomes" id="UP000009168"/>
    </source>
</evidence>
<keyword evidence="2" id="KW-1185">Reference proteome</keyword>
<dbReference type="Proteomes" id="UP000009168">
    <property type="component" value="Unassembled WGS sequence"/>
</dbReference>
<sequence>MRGQTKQEKGSTSQDQLTIQKSREILFYLLSSNRAAFQVKKIYYSPYKNYFVSEVVLSNKIQINIWLYDTLQRYQALCNTSSSNNRKQIQNETAVIGQFKINVFDEGLKSRNKIWKFLNLKFMRKVNLKNFT</sequence>
<gene>
    <name evidence="1" type="ORF">TTHERM_000104938</name>
</gene>
<proteinExistence type="predicted"/>
<protein>
    <submittedName>
        <fullName evidence="1">Uncharacterized protein</fullName>
    </submittedName>
</protein>
<dbReference type="RefSeq" id="XP_012652083.1">
    <property type="nucleotide sequence ID" value="XM_012796629.1"/>
</dbReference>
<dbReference type="InParanoid" id="W7XKZ7"/>
<dbReference type="EMBL" id="GG662767">
    <property type="protein sequence ID" value="EWS75409.1"/>
    <property type="molecule type" value="Genomic_DNA"/>
</dbReference>
<name>W7XKZ7_TETTS</name>